<dbReference type="GO" id="GO:0005634">
    <property type="term" value="C:nucleus"/>
    <property type="evidence" value="ECO:0007669"/>
    <property type="project" value="TreeGrafter"/>
</dbReference>
<dbReference type="EMBL" id="BEGY01000012">
    <property type="protein sequence ID" value="GAX75497.1"/>
    <property type="molecule type" value="Genomic_DNA"/>
</dbReference>
<sequence>MSGDYPRTEEEIAADFVQRRNGLLKALTDEVDDFYNHCDPERENLSLYGNRDGSWSVDLPVEEVPPELPEPCLGINFARDGMQRRDWLALVAVHSDSWLMAVAFFYAVKLDAAGRMRLFKLLNQHQTLFEAVTNRKKSAPMSKKQKFNAVGRPTESATPSGTPLTEANLTPELRGTMAELFWPDDALWYLVEIQSYNVMTRKAKILYATGEVEDLEIDEILKDGHLRLFEAPPIAAPGSTPEAPAAPAPALAPTPQPVQ</sequence>
<organism evidence="3 4">
    <name type="scientific">Chlamydomonas eustigma</name>
    <dbReference type="NCBI Taxonomy" id="1157962"/>
    <lineage>
        <taxon>Eukaryota</taxon>
        <taxon>Viridiplantae</taxon>
        <taxon>Chlorophyta</taxon>
        <taxon>core chlorophytes</taxon>
        <taxon>Chlorophyceae</taxon>
        <taxon>CS clade</taxon>
        <taxon>Chlamydomonadales</taxon>
        <taxon>Chlamydomonadaceae</taxon>
        <taxon>Chlamydomonas</taxon>
    </lineage>
</organism>
<feature type="domain" description="Alfin N-terminal" evidence="2">
    <location>
        <begin position="9"/>
        <end position="133"/>
    </location>
</feature>
<feature type="region of interest" description="Disordered" evidence="1">
    <location>
        <begin position="232"/>
        <end position="259"/>
    </location>
</feature>
<proteinExistence type="predicted"/>
<dbReference type="AlphaFoldDB" id="A0A250WXD4"/>
<evidence type="ECO:0000313" key="3">
    <source>
        <dbReference type="EMBL" id="GAX75497.1"/>
    </source>
</evidence>
<accession>A0A250WXD4</accession>
<feature type="region of interest" description="Disordered" evidence="1">
    <location>
        <begin position="142"/>
        <end position="166"/>
    </location>
</feature>
<dbReference type="InterPro" id="IPR021998">
    <property type="entry name" value="Alfin_N"/>
</dbReference>
<dbReference type="STRING" id="1157962.A0A250WXD4"/>
<dbReference type="Proteomes" id="UP000232323">
    <property type="component" value="Unassembled WGS sequence"/>
</dbReference>
<feature type="compositionally biased region" description="Polar residues" evidence="1">
    <location>
        <begin position="155"/>
        <end position="166"/>
    </location>
</feature>
<dbReference type="GO" id="GO:0006355">
    <property type="term" value="P:regulation of DNA-templated transcription"/>
    <property type="evidence" value="ECO:0007669"/>
    <property type="project" value="InterPro"/>
</dbReference>
<protein>
    <recommendedName>
        <fullName evidence="2">Alfin N-terminal domain-containing protein</fullName>
    </recommendedName>
</protein>
<evidence type="ECO:0000313" key="4">
    <source>
        <dbReference type="Proteomes" id="UP000232323"/>
    </source>
</evidence>
<name>A0A250WXD4_9CHLO</name>
<dbReference type="OrthoDB" id="436852at2759"/>
<dbReference type="PANTHER" id="PTHR12321">
    <property type="entry name" value="CPG BINDING PROTEIN"/>
    <property type="match status" value="1"/>
</dbReference>
<dbReference type="InterPro" id="IPR045104">
    <property type="entry name" value="Alfin"/>
</dbReference>
<evidence type="ECO:0000259" key="2">
    <source>
        <dbReference type="Pfam" id="PF12165"/>
    </source>
</evidence>
<comment type="caution">
    <text evidence="3">The sequence shown here is derived from an EMBL/GenBank/DDBJ whole genome shotgun (WGS) entry which is preliminary data.</text>
</comment>
<keyword evidence="4" id="KW-1185">Reference proteome</keyword>
<dbReference type="GO" id="GO:0003712">
    <property type="term" value="F:transcription coregulator activity"/>
    <property type="evidence" value="ECO:0007669"/>
    <property type="project" value="TreeGrafter"/>
</dbReference>
<dbReference type="Pfam" id="PF12165">
    <property type="entry name" value="Alfin"/>
    <property type="match status" value="1"/>
</dbReference>
<reference evidence="3 4" key="1">
    <citation type="submission" date="2017-08" db="EMBL/GenBank/DDBJ databases">
        <title>Acidophilic green algal genome provides insights into adaptation to an acidic environment.</title>
        <authorList>
            <person name="Hirooka S."/>
            <person name="Hirose Y."/>
            <person name="Kanesaki Y."/>
            <person name="Higuchi S."/>
            <person name="Fujiwara T."/>
            <person name="Onuma R."/>
            <person name="Era A."/>
            <person name="Ohbayashi R."/>
            <person name="Uzuka A."/>
            <person name="Nozaki H."/>
            <person name="Yoshikawa H."/>
            <person name="Miyagishima S.Y."/>
        </authorList>
    </citation>
    <scope>NUCLEOTIDE SEQUENCE [LARGE SCALE GENOMIC DNA]</scope>
    <source>
        <strain evidence="3 4">NIES-2499</strain>
    </source>
</reference>
<gene>
    <name evidence="3" type="ORF">CEUSTIGMA_g2940.t1</name>
</gene>
<dbReference type="PANTHER" id="PTHR12321:SF98">
    <property type="entry name" value="PHD FINGER PROTEIN ALFIN-LIKE 5"/>
    <property type="match status" value="1"/>
</dbReference>
<feature type="compositionally biased region" description="Pro residues" evidence="1">
    <location>
        <begin position="244"/>
        <end position="259"/>
    </location>
</feature>
<evidence type="ECO:0000256" key="1">
    <source>
        <dbReference type="SAM" id="MobiDB-lite"/>
    </source>
</evidence>
<dbReference type="GO" id="GO:0042393">
    <property type="term" value="F:histone binding"/>
    <property type="evidence" value="ECO:0007669"/>
    <property type="project" value="InterPro"/>
</dbReference>
<dbReference type="GO" id="GO:0000976">
    <property type="term" value="F:transcription cis-regulatory region binding"/>
    <property type="evidence" value="ECO:0007669"/>
    <property type="project" value="TreeGrafter"/>
</dbReference>